<dbReference type="EMBL" id="CM000142">
    <property type="protein sequence ID" value="EEE63332.1"/>
    <property type="molecule type" value="Genomic_DNA"/>
</dbReference>
<reference evidence="2" key="2">
    <citation type="submission" date="2008-12" db="EMBL/GenBank/DDBJ databases">
        <title>Improved gene annotation of the rice (Oryza sativa) genomes.</title>
        <authorList>
            <person name="Wang J."/>
            <person name="Li R."/>
            <person name="Fan W."/>
            <person name="Huang Q."/>
            <person name="Zhang J."/>
            <person name="Zhou Y."/>
            <person name="Hu Y."/>
            <person name="Zi S."/>
            <person name="Li J."/>
            <person name="Ni P."/>
            <person name="Zheng H."/>
            <person name="Zhang Y."/>
            <person name="Zhao M."/>
            <person name="Hao Q."/>
            <person name="McDermott J."/>
            <person name="Samudrala R."/>
            <person name="Kristiansen K."/>
            <person name="Wong G.K.-S."/>
        </authorList>
    </citation>
    <scope>NUCLEOTIDE SEQUENCE</scope>
</reference>
<gene>
    <name evidence="2" type="ORF">OsJ_18143</name>
</gene>
<feature type="region of interest" description="Disordered" evidence="1">
    <location>
        <begin position="139"/>
        <end position="182"/>
    </location>
</feature>
<evidence type="ECO:0000313" key="2">
    <source>
        <dbReference type="EMBL" id="EEE63332.1"/>
    </source>
</evidence>
<protein>
    <submittedName>
        <fullName evidence="2">Uncharacterized protein</fullName>
    </submittedName>
</protein>
<dbReference type="AlphaFoldDB" id="B9FH02"/>
<evidence type="ECO:0000256" key="1">
    <source>
        <dbReference type="SAM" id="MobiDB-lite"/>
    </source>
</evidence>
<organism evidence="2">
    <name type="scientific">Oryza sativa subsp. japonica</name>
    <name type="common">Rice</name>
    <dbReference type="NCBI Taxonomy" id="39947"/>
    <lineage>
        <taxon>Eukaryota</taxon>
        <taxon>Viridiplantae</taxon>
        <taxon>Streptophyta</taxon>
        <taxon>Embryophyta</taxon>
        <taxon>Tracheophyta</taxon>
        <taxon>Spermatophyta</taxon>
        <taxon>Magnoliopsida</taxon>
        <taxon>Liliopsida</taxon>
        <taxon>Poales</taxon>
        <taxon>Poaceae</taxon>
        <taxon>BOP clade</taxon>
        <taxon>Oryzoideae</taxon>
        <taxon>Oryzeae</taxon>
        <taxon>Oryzinae</taxon>
        <taxon>Oryza</taxon>
        <taxon>Oryza sativa</taxon>
    </lineage>
</organism>
<feature type="region of interest" description="Disordered" evidence="1">
    <location>
        <begin position="98"/>
        <end position="124"/>
    </location>
</feature>
<sequence>MEVARGGGKLNPWAEPFVPAGWSATYWRCGGVAAVEPAVAEVEDFSPEWWRLVGSSPAFRDRWLRDYSALGLLDDNDNGDGYDLEGFLLPDDLFSSTPHLVGEPADEKEGKGFGGAGGKKVKGGSAEVVAWGIDKWWRAHSSPPEVPSTPTRRPGGSPPPPLGSTPAPSSSRAERPSPPPPA</sequence>
<dbReference type="InterPro" id="IPR040414">
    <property type="entry name" value="CID1/CID2"/>
</dbReference>
<accession>B9FH02</accession>
<dbReference type="PANTHER" id="PTHR33790">
    <property type="entry name" value="OS05G0344200 PROTEIN"/>
    <property type="match status" value="1"/>
</dbReference>
<name>B9FH02_ORYSJ</name>
<dbReference type="Proteomes" id="UP000007752">
    <property type="component" value="Chromosome 5"/>
</dbReference>
<reference evidence="2" key="1">
    <citation type="journal article" date="2005" name="PLoS Biol.">
        <title>The genomes of Oryza sativa: a history of duplications.</title>
        <authorList>
            <person name="Yu J."/>
            <person name="Wang J."/>
            <person name="Lin W."/>
            <person name="Li S."/>
            <person name="Li H."/>
            <person name="Zhou J."/>
            <person name="Ni P."/>
            <person name="Dong W."/>
            <person name="Hu S."/>
            <person name="Zeng C."/>
            <person name="Zhang J."/>
            <person name="Zhang Y."/>
            <person name="Li R."/>
            <person name="Xu Z."/>
            <person name="Li S."/>
            <person name="Li X."/>
            <person name="Zheng H."/>
            <person name="Cong L."/>
            <person name="Lin L."/>
            <person name="Yin J."/>
            <person name="Geng J."/>
            <person name="Li G."/>
            <person name="Shi J."/>
            <person name="Liu J."/>
            <person name="Lv H."/>
            <person name="Li J."/>
            <person name="Wang J."/>
            <person name="Deng Y."/>
            <person name="Ran L."/>
            <person name="Shi X."/>
            <person name="Wang X."/>
            <person name="Wu Q."/>
            <person name="Li C."/>
            <person name="Ren X."/>
            <person name="Wang J."/>
            <person name="Wang X."/>
            <person name="Li D."/>
            <person name="Liu D."/>
            <person name="Zhang X."/>
            <person name="Ji Z."/>
            <person name="Zhao W."/>
            <person name="Sun Y."/>
            <person name="Zhang Z."/>
            <person name="Bao J."/>
            <person name="Han Y."/>
            <person name="Dong L."/>
            <person name="Ji J."/>
            <person name="Chen P."/>
            <person name="Wu S."/>
            <person name="Liu J."/>
            <person name="Xiao Y."/>
            <person name="Bu D."/>
            <person name="Tan J."/>
            <person name="Yang L."/>
            <person name="Ye C."/>
            <person name="Zhang J."/>
            <person name="Xu J."/>
            <person name="Zhou Y."/>
            <person name="Yu Y."/>
            <person name="Zhang B."/>
            <person name="Zhuang S."/>
            <person name="Wei H."/>
            <person name="Liu B."/>
            <person name="Lei M."/>
            <person name="Yu H."/>
            <person name="Li Y."/>
            <person name="Xu H."/>
            <person name="Wei S."/>
            <person name="He X."/>
            <person name="Fang L."/>
            <person name="Zhang Z."/>
            <person name="Zhang Y."/>
            <person name="Huang X."/>
            <person name="Su Z."/>
            <person name="Tong W."/>
            <person name="Li J."/>
            <person name="Tong Z."/>
            <person name="Li S."/>
            <person name="Ye J."/>
            <person name="Wang L."/>
            <person name="Fang L."/>
            <person name="Lei T."/>
            <person name="Chen C."/>
            <person name="Chen H."/>
            <person name="Xu Z."/>
            <person name="Li H."/>
            <person name="Huang H."/>
            <person name="Zhang F."/>
            <person name="Xu H."/>
            <person name="Li N."/>
            <person name="Zhao C."/>
            <person name="Li S."/>
            <person name="Dong L."/>
            <person name="Huang Y."/>
            <person name="Li L."/>
            <person name="Xi Y."/>
            <person name="Qi Q."/>
            <person name="Li W."/>
            <person name="Zhang B."/>
            <person name="Hu W."/>
            <person name="Zhang Y."/>
            <person name="Tian X."/>
            <person name="Jiao Y."/>
            <person name="Liang X."/>
            <person name="Jin J."/>
            <person name="Gao L."/>
            <person name="Zheng W."/>
            <person name="Hao B."/>
            <person name="Liu S."/>
            <person name="Wang W."/>
            <person name="Yuan L."/>
            <person name="Cao M."/>
            <person name="McDermott J."/>
            <person name="Samudrala R."/>
            <person name="Wang J."/>
            <person name="Wong G.K."/>
            <person name="Yang H."/>
        </authorList>
    </citation>
    <scope>NUCLEOTIDE SEQUENCE [LARGE SCALE GENOMIC DNA]</scope>
</reference>
<dbReference type="PANTHER" id="PTHR33790:SF1">
    <property type="entry name" value="PROTEIN EARLY RESPONSIVE TO DEHYDRATION 15"/>
    <property type="match status" value="1"/>
</dbReference>
<proteinExistence type="predicted"/>